<dbReference type="Gene3D" id="3.30.450.20">
    <property type="entry name" value="PAS domain"/>
    <property type="match status" value="1"/>
</dbReference>
<dbReference type="eggNOG" id="COG0840">
    <property type="taxonomic scope" value="Bacteria"/>
</dbReference>
<dbReference type="RefSeq" id="WP_014552249.1">
    <property type="nucleotide sequence ID" value="NC_017455.1"/>
</dbReference>
<dbReference type="InterPro" id="IPR004089">
    <property type="entry name" value="MCPsignal_dom"/>
</dbReference>
<dbReference type="InterPro" id="IPR051310">
    <property type="entry name" value="MCP_chemotaxis"/>
</dbReference>
<keyword evidence="9" id="KW-1185">Reference proteome</keyword>
<dbReference type="InterPro" id="IPR003660">
    <property type="entry name" value="HAMP_dom"/>
</dbReference>
<feature type="coiled-coil region" evidence="4">
    <location>
        <begin position="39"/>
        <end position="66"/>
    </location>
</feature>
<dbReference type="KEGG" id="hpk:Hprae_0054"/>
<dbReference type="CDD" id="cd06225">
    <property type="entry name" value="HAMP"/>
    <property type="match status" value="1"/>
</dbReference>
<dbReference type="PROSITE" id="PS50885">
    <property type="entry name" value="HAMP"/>
    <property type="match status" value="1"/>
</dbReference>
<dbReference type="Pfam" id="PF00672">
    <property type="entry name" value="HAMP"/>
    <property type="match status" value="1"/>
</dbReference>
<dbReference type="OrthoDB" id="243053at2"/>
<keyword evidence="5" id="KW-0472">Membrane</keyword>
<dbReference type="HOGENOM" id="CLU_000445_107_12_9"/>
<keyword evidence="3" id="KW-0807">Transducer</keyword>
<dbReference type="SMART" id="SM00304">
    <property type="entry name" value="HAMP"/>
    <property type="match status" value="1"/>
</dbReference>
<comment type="similarity">
    <text evidence="2">Belongs to the methyl-accepting chemotaxis (MCP) protein family.</text>
</comment>
<feature type="domain" description="HAMP" evidence="7">
    <location>
        <begin position="318"/>
        <end position="371"/>
    </location>
</feature>
<evidence type="ECO:0000256" key="1">
    <source>
        <dbReference type="ARBA" id="ARBA00022500"/>
    </source>
</evidence>
<dbReference type="PATRIC" id="fig|572479.3.peg.56"/>
<proteinExistence type="inferred from homology"/>
<dbReference type="AlphaFoldDB" id="E3DLV5"/>
<dbReference type="EMBL" id="CP002175">
    <property type="protein sequence ID" value="ADO76214.1"/>
    <property type="molecule type" value="Genomic_DNA"/>
</dbReference>
<name>E3DLV5_HALPG</name>
<keyword evidence="1" id="KW-0145">Chemotaxis</keyword>
<dbReference type="CDD" id="cd11386">
    <property type="entry name" value="MCP_signal"/>
    <property type="match status" value="1"/>
</dbReference>
<feature type="domain" description="Methyl-accepting transducer" evidence="6">
    <location>
        <begin position="376"/>
        <end position="605"/>
    </location>
</feature>
<evidence type="ECO:0000259" key="7">
    <source>
        <dbReference type="PROSITE" id="PS50885"/>
    </source>
</evidence>
<evidence type="ECO:0000256" key="2">
    <source>
        <dbReference type="ARBA" id="ARBA00029447"/>
    </source>
</evidence>
<dbReference type="GO" id="GO:0005886">
    <property type="term" value="C:plasma membrane"/>
    <property type="evidence" value="ECO:0007669"/>
    <property type="project" value="TreeGrafter"/>
</dbReference>
<reference evidence="9" key="1">
    <citation type="submission" date="2010-10" db="EMBL/GenBank/DDBJ databases">
        <title>The complete genome of Halanaerobium praevalens DSM 2228.</title>
        <authorList>
            <consortium name="US DOE Joint Genome Institute (JGI-PGF)"/>
            <person name="Lucas S."/>
            <person name="Copeland A."/>
            <person name="Lapidus A."/>
            <person name="Glavina del Rio T."/>
            <person name="Dalin E."/>
            <person name="Tice H."/>
            <person name="Bruce D."/>
            <person name="Goodwin L."/>
            <person name="Pitluck S."/>
            <person name="Kyrpides N."/>
            <person name="Mavromatis K."/>
            <person name="Ivanova N."/>
            <person name="Ovchinnikova G."/>
            <person name="Chertkov O."/>
            <person name="Detter J.C."/>
            <person name="Han C."/>
            <person name="Larimer F."/>
            <person name="Land M."/>
            <person name="Hauser L."/>
            <person name="Markowitz V."/>
            <person name="Cheng J.-F."/>
            <person name="Hugenholtz P."/>
            <person name="Woyke T."/>
            <person name="Wu D."/>
            <person name="Tindall B."/>
            <person name="Pomrenke H.G."/>
            <person name="Brambilla E."/>
            <person name="Klenk H.-P."/>
            <person name="Eisen J.A."/>
        </authorList>
    </citation>
    <scope>NUCLEOTIDE SEQUENCE [LARGE SCALE GENOMIC DNA]</scope>
    <source>
        <strain evidence="9">ATCC 33744 / DSM 2228 / GSL</strain>
    </source>
</reference>
<reference evidence="8 9" key="2">
    <citation type="journal article" date="2011" name="Stand. Genomic Sci.">
        <title>Complete genome sequence of the extremely halophilic Halanaerobium praevalens type strain (GSL).</title>
        <authorList>
            <person name="Ivanova N."/>
            <person name="Sikorski J."/>
            <person name="Chertkov O."/>
            <person name="Nolan M."/>
            <person name="Lucas S."/>
            <person name="Hammon N."/>
            <person name="Deshpande S."/>
            <person name="Cheng J.F."/>
            <person name="Tapia R."/>
            <person name="Han C."/>
            <person name="Goodwin L."/>
            <person name="Pitluck S."/>
            <person name="Huntemann M."/>
            <person name="Liolios K."/>
            <person name="Pagani I."/>
            <person name="Mavromatis K."/>
            <person name="Ovchinikova G."/>
            <person name="Pati A."/>
            <person name="Chen A."/>
            <person name="Palaniappan K."/>
            <person name="Land M."/>
            <person name="Hauser L."/>
            <person name="Brambilla E.M."/>
            <person name="Kannan K.P."/>
            <person name="Rohde M."/>
            <person name="Tindall B.J."/>
            <person name="Goker M."/>
            <person name="Detter J.C."/>
            <person name="Woyke T."/>
            <person name="Bristow J."/>
            <person name="Eisen J.A."/>
            <person name="Markowitz V."/>
            <person name="Hugenholtz P."/>
            <person name="Kyrpides N.C."/>
            <person name="Klenk H.P."/>
            <person name="Lapidus A."/>
        </authorList>
    </citation>
    <scope>NUCLEOTIDE SEQUENCE [LARGE SCALE GENOMIC DNA]</scope>
    <source>
        <strain evidence="9">ATCC 33744 / DSM 2228 / GSL</strain>
    </source>
</reference>
<dbReference type="GO" id="GO:0006935">
    <property type="term" value="P:chemotaxis"/>
    <property type="evidence" value="ECO:0007669"/>
    <property type="project" value="UniProtKB-KW"/>
</dbReference>
<keyword evidence="4" id="KW-0175">Coiled coil</keyword>
<dbReference type="SMART" id="SM00283">
    <property type="entry name" value="MA"/>
    <property type="match status" value="1"/>
</dbReference>
<accession>E3DLV5</accession>
<evidence type="ECO:0000259" key="6">
    <source>
        <dbReference type="PROSITE" id="PS50111"/>
    </source>
</evidence>
<feature type="transmembrane region" description="Helical" evidence="5">
    <location>
        <begin position="12"/>
        <end position="34"/>
    </location>
</feature>
<sequence length="631" mass="70717">MKNPFKKLSVSQKLITVFVGITFLSLSIMTYLSYHDSLIMNEEQTIDQLEVVRELKEKEINNYFKELEKELSLLCQVNLIKGSISNTYNPEVIDFLNLQQKELGWKNIFILNSEGEVKYATTNRKDLNTNFKTGRYNNTGLAKAYEKGLIKNSITDFSHYEPSQEKLAFMSAPITNNNQIEGVIVLEITSNKIDQIVAEKNLKYESGKSYLVGEDFLMRSNVNFIEKDTLLNFKVDTQAVKKAFAHQEGIIVNQDFKGNEVFSAYAPLEIKDLDWALISEVDEAEIMSPINSLLKKNLIVFMTVILLALLSSFFMIRFIISRPLYKIRTVLKKISEETDLRQRVDVNKQDEIGKLAYDLNQTIDSLVQIIEGVKSISGDLKKSTNKIKKQNNNLAARTTSQASSIEEISANMEEVTASIEEVASGSEAASAIGKKNLNVVRQGSETIEKTVDSMAEVSKSSFKIEEIISTVNEIASQTNLLALNAAIEAARAGEAGRGFSVVAAEVRDLSERTSNSANEIENLIKDIIEKIENGNKLINETGETFKQIVENSSQTAETISEISVSIQDQATASEEIQEVVLEIDNNTKKNNDLVEEIKADSSELDLKAEKLAKLVSKFVVKKKNNEEKEEE</sequence>
<dbReference type="Proteomes" id="UP000006866">
    <property type="component" value="Chromosome"/>
</dbReference>
<dbReference type="STRING" id="572479.Hprae_0054"/>
<dbReference type="PROSITE" id="PS50111">
    <property type="entry name" value="CHEMOTAXIS_TRANSDUC_2"/>
    <property type="match status" value="1"/>
</dbReference>
<dbReference type="Gene3D" id="1.10.287.950">
    <property type="entry name" value="Methyl-accepting chemotaxis protein"/>
    <property type="match status" value="1"/>
</dbReference>
<dbReference type="PANTHER" id="PTHR43531:SF11">
    <property type="entry name" value="METHYL-ACCEPTING CHEMOTAXIS PROTEIN 3"/>
    <property type="match status" value="1"/>
</dbReference>
<evidence type="ECO:0000256" key="4">
    <source>
        <dbReference type="SAM" id="Coils"/>
    </source>
</evidence>
<dbReference type="Pfam" id="PF00015">
    <property type="entry name" value="MCPsignal"/>
    <property type="match status" value="1"/>
</dbReference>
<feature type="transmembrane region" description="Helical" evidence="5">
    <location>
        <begin position="298"/>
        <end position="320"/>
    </location>
</feature>
<evidence type="ECO:0000256" key="5">
    <source>
        <dbReference type="SAM" id="Phobius"/>
    </source>
</evidence>
<gene>
    <name evidence="8" type="ordered locus">Hprae_0054</name>
</gene>
<keyword evidence="5" id="KW-1133">Transmembrane helix</keyword>
<protein>
    <submittedName>
        <fullName evidence="8">Methyl-accepting chemotaxis sensory transducer</fullName>
    </submittedName>
</protein>
<organism evidence="8 9">
    <name type="scientific">Halanaerobium praevalens (strain ATCC 33744 / DSM 2228 / GSL)</name>
    <dbReference type="NCBI Taxonomy" id="572479"/>
    <lineage>
        <taxon>Bacteria</taxon>
        <taxon>Bacillati</taxon>
        <taxon>Bacillota</taxon>
        <taxon>Clostridia</taxon>
        <taxon>Halanaerobiales</taxon>
        <taxon>Halanaerobiaceae</taxon>
        <taxon>Halanaerobium</taxon>
    </lineage>
</organism>
<dbReference type="GO" id="GO:0004888">
    <property type="term" value="F:transmembrane signaling receptor activity"/>
    <property type="evidence" value="ECO:0007669"/>
    <property type="project" value="TreeGrafter"/>
</dbReference>
<dbReference type="SUPFAM" id="SSF58104">
    <property type="entry name" value="Methyl-accepting chemotaxis protein (MCP) signaling domain"/>
    <property type="match status" value="1"/>
</dbReference>
<keyword evidence="5" id="KW-0812">Transmembrane</keyword>
<dbReference type="PANTHER" id="PTHR43531">
    <property type="entry name" value="PROTEIN ICFG"/>
    <property type="match status" value="1"/>
</dbReference>
<evidence type="ECO:0000256" key="3">
    <source>
        <dbReference type="PROSITE-ProRule" id="PRU00284"/>
    </source>
</evidence>
<evidence type="ECO:0000313" key="9">
    <source>
        <dbReference type="Proteomes" id="UP000006866"/>
    </source>
</evidence>
<dbReference type="FunFam" id="1.10.287.950:FF:000001">
    <property type="entry name" value="Methyl-accepting chemotaxis sensory transducer"/>
    <property type="match status" value="1"/>
</dbReference>
<dbReference type="GO" id="GO:0007165">
    <property type="term" value="P:signal transduction"/>
    <property type="evidence" value="ECO:0007669"/>
    <property type="project" value="UniProtKB-KW"/>
</dbReference>
<evidence type="ECO:0000313" key="8">
    <source>
        <dbReference type="EMBL" id="ADO76214.1"/>
    </source>
</evidence>